<dbReference type="PANTHER" id="PTHR30383">
    <property type="entry name" value="THIOESTERASE 1/PROTEASE 1/LYSOPHOSPHOLIPASE L1"/>
    <property type="match status" value="1"/>
</dbReference>
<dbReference type="AlphaFoldDB" id="A0A916UDR0"/>
<dbReference type="CDD" id="cd01822">
    <property type="entry name" value="Lysophospholipase_L1_like"/>
    <property type="match status" value="1"/>
</dbReference>
<gene>
    <name evidence="2" type="primary">tesA</name>
    <name evidence="2" type="ORF">GCM10011387_22560</name>
</gene>
<dbReference type="Proteomes" id="UP000651668">
    <property type="component" value="Unassembled WGS sequence"/>
</dbReference>
<dbReference type="GO" id="GO:0006629">
    <property type="term" value="P:lipid metabolic process"/>
    <property type="evidence" value="ECO:0007669"/>
    <property type="project" value="InterPro"/>
</dbReference>
<dbReference type="SUPFAM" id="SSF52266">
    <property type="entry name" value="SGNH hydrolase"/>
    <property type="match status" value="1"/>
</dbReference>
<evidence type="ECO:0000313" key="3">
    <source>
        <dbReference type="Proteomes" id="UP000651668"/>
    </source>
</evidence>
<reference evidence="2" key="1">
    <citation type="journal article" date="2014" name="Int. J. Syst. Evol. Microbiol.">
        <title>Complete genome sequence of Corynebacterium casei LMG S-19264T (=DSM 44701T), isolated from a smear-ripened cheese.</title>
        <authorList>
            <consortium name="US DOE Joint Genome Institute (JGI-PGF)"/>
            <person name="Walter F."/>
            <person name="Albersmeier A."/>
            <person name="Kalinowski J."/>
            <person name="Ruckert C."/>
        </authorList>
    </citation>
    <scope>NUCLEOTIDE SEQUENCE</scope>
    <source>
        <strain evidence="2">CGMCC 1.15343</strain>
    </source>
</reference>
<evidence type="ECO:0000313" key="2">
    <source>
        <dbReference type="EMBL" id="GGC68615.1"/>
    </source>
</evidence>
<organism evidence="2 3">
    <name type="scientific">Pedobacter quisquiliarum</name>
    <dbReference type="NCBI Taxonomy" id="1834438"/>
    <lineage>
        <taxon>Bacteria</taxon>
        <taxon>Pseudomonadati</taxon>
        <taxon>Bacteroidota</taxon>
        <taxon>Sphingobacteriia</taxon>
        <taxon>Sphingobacteriales</taxon>
        <taxon>Sphingobacteriaceae</taxon>
        <taxon>Pedobacter</taxon>
    </lineage>
</organism>
<dbReference type="RefSeq" id="WP_188627009.1">
    <property type="nucleotide sequence ID" value="NZ_BMIL01000007.1"/>
</dbReference>
<dbReference type="PANTHER" id="PTHR30383:SF5">
    <property type="entry name" value="SGNH HYDROLASE-TYPE ESTERASE DOMAIN-CONTAINING PROTEIN"/>
    <property type="match status" value="1"/>
</dbReference>
<name>A0A916UDR0_9SPHI</name>
<comment type="caution">
    <text evidence="2">The sequence shown here is derived from an EMBL/GenBank/DDBJ whole genome shotgun (WGS) entry which is preliminary data.</text>
</comment>
<feature type="domain" description="SGNH hydrolase-type esterase" evidence="1">
    <location>
        <begin position="6"/>
        <end position="171"/>
    </location>
</feature>
<evidence type="ECO:0000259" key="1">
    <source>
        <dbReference type="Pfam" id="PF13472"/>
    </source>
</evidence>
<dbReference type="InterPro" id="IPR051532">
    <property type="entry name" value="Ester_Hydrolysis_Enzymes"/>
</dbReference>
<dbReference type="Gene3D" id="3.40.50.1110">
    <property type="entry name" value="SGNH hydrolase"/>
    <property type="match status" value="1"/>
</dbReference>
<proteinExistence type="predicted"/>
<dbReference type="Pfam" id="PF13472">
    <property type="entry name" value="Lipase_GDSL_2"/>
    <property type="match status" value="1"/>
</dbReference>
<dbReference type="EMBL" id="BMIL01000007">
    <property type="protein sequence ID" value="GGC68615.1"/>
    <property type="molecule type" value="Genomic_DNA"/>
</dbReference>
<sequence>MHNILFFGDSLTAGYGLANVSVESLPALLQEKINTAGLEYKVINAGVSGETSAGGLTRIDLLLSQQIDVFVLELGANDILRGISPQHTAANLQGIVDKVKKRYPEAKMLLLGMELPAWIPGTLVADFRRIFRQVAQHNDMALVPFMLDGVAGVRHLNLHDGIHPTAAGYRIVADKVWPVLQRLIS</sequence>
<protein>
    <submittedName>
        <fullName evidence="2">Arylesterase</fullName>
    </submittedName>
</protein>
<dbReference type="InterPro" id="IPR008265">
    <property type="entry name" value="Lipase_GDSL_AS"/>
</dbReference>
<dbReference type="InterPro" id="IPR013830">
    <property type="entry name" value="SGNH_hydro"/>
</dbReference>
<dbReference type="GO" id="GO:0004622">
    <property type="term" value="F:phosphatidylcholine lysophospholipase activity"/>
    <property type="evidence" value="ECO:0007669"/>
    <property type="project" value="TreeGrafter"/>
</dbReference>
<accession>A0A916UDR0</accession>
<dbReference type="PROSITE" id="PS01098">
    <property type="entry name" value="LIPASE_GDSL_SER"/>
    <property type="match status" value="1"/>
</dbReference>
<reference evidence="2" key="2">
    <citation type="submission" date="2020-09" db="EMBL/GenBank/DDBJ databases">
        <authorList>
            <person name="Sun Q."/>
            <person name="Zhou Y."/>
        </authorList>
    </citation>
    <scope>NUCLEOTIDE SEQUENCE</scope>
    <source>
        <strain evidence="2">CGMCC 1.15343</strain>
    </source>
</reference>
<dbReference type="InterPro" id="IPR036514">
    <property type="entry name" value="SGNH_hydro_sf"/>
</dbReference>
<keyword evidence="3" id="KW-1185">Reference proteome</keyword>